<keyword evidence="2" id="KW-1185">Reference proteome</keyword>
<protein>
    <submittedName>
        <fullName evidence="1">Uncharacterized protein</fullName>
    </submittedName>
</protein>
<dbReference type="Proteomes" id="UP001732700">
    <property type="component" value="Chromosome 2C"/>
</dbReference>
<evidence type="ECO:0000313" key="2">
    <source>
        <dbReference type="Proteomes" id="UP001732700"/>
    </source>
</evidence>
<dbReference type="EnsemblPlants" id="AVESA.00010b.r2.2CG0280790.1">
    <property type="protein sequence ID" value="AVESA.00010b.r2.2CG0280790.1.CDS.1"/>
    <property type="gene ID" value="AVESA.00010b.r2.2CG0280790"/>
</dbReference>
<reference evidence="1" key="2">
    <citation type="submission" date="2025-09" db="UniProtKB">
        <authorList>
            <consortium name="EnsemblPlants"/>
        </authorList>
    </citation>
    <scope>IDENTIFICATION</scope>
</reference>
<evidence type="ECO:0000313" key="1">
    <source>
        <dbReference type="EnsemblPlants" id="AVESA.00010b.r2.2CG0280790.1.CDS.1"/>
    </source>
</evidence>
<name>A0ACD5UMQ9_AVESA</name>
<reference evidence="1" key="1">
    <citation type="submission" date="2021-05" db="EMBL/GenBank/DDBJ databases">
        <authorList>
            <person name="Scholz U."/>
            <person name="Mascher M."/>
            <person name="Fiebig A."/>
        </authorList>
    </citation>
    <scope>NUCLEOTIDE SEQUENCE [LARGE SCALE GENOMIC DNA]</scope>
</reference>
<proteinExistence type="predicted"/>
<accession>A0ACD5UMQ9</accession>
<sequence length="169" mass="19330">MTSDSCSEENGWKAIWKICAPGKMKTTLWHFAYDCLPSGRQLQHRHVPASLTCIHCSEEDVQHALLLCPFARDVWEEVKKTYQFKLNRKGFKSPKLWLFDFMSKCSSQAATALAVTVWHLWDVRNKVREGGPVNPSSVALRIKAYIDMILTHLAKQATSPRHEDYSVVP</sequence>
<organism evidence="1 2">
    <name type="scientific">Avena sativa</name>
    <name type="common">Oat</name>
    <dbReference type="NCBI Taxonomy" id="4498"/>
    <lineage>
        <taxon>Eukaryota</taxon>
        <taxon>Viridiplantae</taxon>
        <taxon>Streptophyta</taxon>
        <taxon>Embryophyta</taxon>
        <taxon>Tracheophyta</taxon>
        <taxon>Spermatophyta</taxon>
        <taxon>Magnoliopsida</taxon>
        <taxon>Liliopsida</taxon>
        <taxon>Poales</taxon>
        <taxon>Poaceae</taxon>
        <taxon>BOP clade</taxon>
        <taxon>Pooideae</taxon>
        <taxon>Poodae</taxon>
        <taxon>Poeae</taxon>
        <taxon>Poeae Chloroplast Group 1 (Aveneae type)</taxon>
        <taxon>Aveninae</taxon>
        <taxon>Avena</taxon>
    </lineage>
</organism>